<dbReference type="InterPro" id="IPR000832">
    <property type="entry name" value="GPCR_2_secretin-like"/>
</dbReference>
<evidence type="ECO:0000313" key="7">
    <source>
        <dbReference type="Proteomes" id="UP001215598"/>
    </source>
</evidence>
<dbReference type="Pfam" id="PF00002">
    <property type="entry name" value="7tm_2"/>
    <property type="match status" value="1"/>
</dbReference>
<keyword evidence="7" id="KW-1185">Reference proteome</keyword>
<dbReference type="GO" id="GO:0005886">
    <property type="term" value="C:plasma membrane"/>
    <property type="evidence" value="ECO:0007669"/>
    <property type="project" value="TreeGrafter"/>
</dbReference>
<organism evidence="6 7">
    <name type="scientific">Mycena metata</name>
    <dbReference type="NCBI Taxonomy" id="1033252"/>
    <lineage>
        <taxon>Eukaryota</taxon>
        <taxon>Fungi</taxon>
        <taxon>Dikarya</taxon>
        <taxon>Basidiomycota</taxon>
        <taxon>Agaricomycotina</taxon>
        <taxon>Agaricomycetes</taxon>
        <taxon>Agaricomycetidae</taxon>
        <taxon>Agaricales</taxon>
        <taxon>Marasmiineae</taxon>
        <taxon>Mycenaceae</taxon>
        <taxon>Mycena</taxon>
    </lineage>
</organism>
<evidence type="ECO:0000313" key="6">
    <source>
        <dbReference type="EMBL" id="KAJ7703450.1"/>
    </source>
</evidence>
<keyword evidence="3 5" id="KW-1133">Transmembrane helix</keyword>
<feature type="transmembrane region" description="Helical" evidence="5">
    <location>
        <begin position="264"/>
        <end position="286"/>
    </location>
</feature>
<sequence length="357" mass="39771">MAYSSELPGVILLSLAASLTLSSVLFFFMNPSLRLHNYGKTHISGYFRSLLLANALQAFGTVLTLKWATEGGVSDGAFCTAQGAIKQAGNISTALWSFVLALHLFMLLFLRIQSTKTGFWVTIVGGWGLVVLIIVIGPTAIQTPTRGPYFGVSGAWCWITSNYSQEQILLEYLLEYLSAGFGIILYTFVLLRMRGNLVREEGKWSLRFLPPGETWQLSLRRDIIDYSMVHAVEQMIWYPVVYSLILTPISIARLSSFAGVHVPFWATILTDMIFNLTGFANVLLLAATRKLLPDTSELPTFATARKDMRKSLFNAGGIRPFTLERSDSAEQFNVQRLARIESTHSSRRSSLESMEKA</sequence>
<comment type="subcellular location">
    <subcellularLocation>
        <location evidence="1">Membrane</location>
        <topology evidence="1">Multi-pass membrane protein</topology>
    </subcellularLocation>
</comment>
<evidence type="ECO:0000256" key="1">
    <source>
        <dbReference type="ARBA" id="ARBA00004141"/>
    </source>
</evidence>
<dbReference type="Proteomes" id="UP001215598">
    <property type="component" value="Unassembled WGS sequence"/>
</dbReference>
<accession>A0AAD7GNW8</accession>
<feature type="transmembrane region" description="Helical" evidence="5">
    <location>
        <begin position="6"/>
        <end position="29"/>
    </location>
</feature>
<dbReference type="EMBL" id="JARKIB010000501">
    <property type="protein sequence ID" value="KAJ7703450.1"/>
    <property type="molecule type" value="Genomic_DNA"/>
</dbReference>
<dbReference type="PANTHER" id="PTHR23112">
    <property type="entry name" value="G PROTEIN-COUPLED RECEPTOR 157-RELATED"/>
    <property type="match status" value="1"/>
</dbReference>
<protein>
    <recommendedName>
        <fullName evidence="8">Glucose receptor Git3 N-terminal domain-containing protein</fullName>
    </recommendedName>
</protein>
<comment type="caution">
    <text evidence="6">The sequence shown here is derived from an EMBL/GenBank/DDBJ whole genome shotgun (WGS) entry which is preliminary data.</text>
</comment>
<dbReference type="AlphaFoldDB" id="A0AAD7GNW8"/>
<feature type="transmembrane region" description="Helical" evidence="5">
    <location>
        <begin position="88"/>
        <end position="110"/>
    </location>
</feature>
<reference evidence="6" key="1">
    <citation type="submission" date="2023-03" db="EMBL/GenBank/DDBJ databases">
        <title>Massive genome expansion in bonnet fungi (Mycena s.s.) driven by repeated elements and novel gene families across ecological guilds.</title>
        <authorList>
            <consortium name="Lawrence Berkeley National Laboratory"/>
            <person name="Harder C.B."/>
            <person name="Miyauchi S."/>
            <person name="Viragh M."/>
            <person name="Kuo A."/>
            <person name="Thoen E."/>
            <person name="Andreopoulos B."/>
            <person name="Lu D."/>
            <person name="Skrede I."/>
            <person name="Drula E."/>
            <person name="Henrissat B."/>
            <person name="Morin E."/>
            <person name="Kohler A."/>
            <person name="Barry K."/>
            <person name="LaButti K."/>
            <person name="Morin E."/>
            <person name="Salamov A."/>
            <person name="Lipzen A."/>
            <person name="Mereny Z."/>
            <person name="Hegedus B."/>
            <person name="Baldrian P."/>
            <person name="Stursova M."/>
            <person name="Weitz H."/>
            <person name="Taylor A."/>
            <person name="Grigoriev I.V."/>
            <person name="Nagy L.G."/>
            <person name="Martin F."/>
            <person name="Kauserud H."/>
        </authorList>
    </citation>
    <scope>NUCLEOTIDE SEQUENCE</scope>
    <source>
        <strain evidence="6">CBHHK182m</strain>
    </source>
</reference>
<evidence type="ECO:0000256" key="2">
    <source>
        <dbReference type="ARBA" id="ARBA00022692"/>
    </source>
</evidence>
<keyword evidence="2 5" id="KW-0812">Transmembrane</keyword>
<name>A0AAD7GNW8_9AGAR</name>
<gene>
    <name evidence="6" type="ORF">B0H16DRAFT_1638701</name>
</gene>
<evidence type="ECO:0000256" key="3">
    <source>
        <dbReference type="ARBA" id="ARBA00022989"/>
    </source>
</evidence>
<feature type="transmembrane region" description="Helical" evidence="5">
    <location>
        <begin position="117"/>
        <end position="141"/>
    </location>
</feature>
<dbReference type="PANTHER" id="PTHR23112:SF37">
    <property type="entry name" value="G PROTEIN-COUPLED RECEPTOR GPR1"/>
    <property type="match status" value="1"/>
</dbReference>
<dbReference type="GO" id="GO:0004930">
    <property type="term" value="F:G protein-coupled receptor activity"/>
    <property type="evidence" value="ECO:0007669"/>
    <property type="project" value="InterPro"/>
</dbReference>
<evidence type="ECO:0000256" key="4">
    <source>
        <dbReference type="ARBA" id="ARBA00023136"/>
    </source>
</evidence>
<dbReference type="GO" id="GO:0007189">
    <property type="term" value="P:adenylate cyclase-activating G protein-coupled receptor signaling pathway"/>
    <property type="evidence" value="ECO:0007669"/>
    <property type="project" value="TreeGrafter"/>
</dbReference>
<evidence type="ECO:0008006" key="8">
    <source>
        <dbReference type="Google" id="ProtNLM"/>
    </source>
</evidence>
<dbReference type="Gene3D" id="1.20.1070.10">
    <property type="entry name" value="Rhodopsin 7-helix transmembrane proteins"/>
    <property type="match status" value="1"/>
</dbReference>
<keyword evidence="4 5" id="KW-0472">Membrane</keyword>
<feature type="transmembrane region" description="Helical" evidence="5">
    <location>
        <begin position="236"/>
        <end position="258"/>
    </location>
</feature>
<evidence type="ECO:0000256" key="5">
    <source>
        <dbReference type="SAM" id="Phobius"/>
    </source>
</evidence>
<proteinExistence type="predicted"/>
<feature type="transmembrane region" description="Helical" evidence="5">
    <location>
        <begin position="173"/>
        <end position="191"/>
    </location>
</feature>